<reference evidence="3 4" key="3">
    <citation type="submission" date="2020-02" db="EMBL/GenBank/DDBJ databases">
        <title>Sequencing the genomes of 1000 actinobacteria strains.</title>
        <authorList>
            <person name="Klenk H.-P."/>
        </authorList>
    </citation>
    <scope>NUCLEOTIDE SEQUENCE [LARGE SCALE GENOMIC DNA]</scope>
    <source>
        <strain evidence="3 4">DSM 45201</strain>
    </source>
</reference>
<protein>
    <submittedName>
        <fullName evidence="3">DNA-binding SARP family transcriptional activator</fullName>
    </submittedName>
</protein>
<keyword evidence="5" id="KW-1185">Reference proteome</keyword>
<dbReference type="EMBL" id="BMMI01000002">
    <property type="protein sequence ID" value="GGL58704.1"/>
    <property type="molecule type" value="Genomic_DNA"/>
</dbReference>
<reference evidence="2" key="1">
    <citation type="journal article" date="2014" name="Int. J. Syst. Evol. Microbiol.">
        <title>Complete genome of a new Firmicutes species belonging to the dominant human colonic microbiota ('Ruminococcus bicirculans') reveals two chromosomes and a selective capacity to utilize plant glucans.</title>
        <authorList>
            <consortium name="NISC Comparative Sequencing Program"/>
            <person name="Wegmann U."/>
            <person name="Louis P."/>
            <person name="Goesmann A."/>
            <person name="Henrissat B."/>
            <person name="Duncan S.H."/>
            <person name="Flint H.J."/>
        </authorList>
    </citation>
    <scope>NUCLEOTIDE SEQUENCE</scope>
    <source>
        <strain evidence="2">CGMCC 4.5581</strain>
    </source>
</reference>
<evidence type="ECO:0000313" key="4">
    <source>
        <dbReference type="Proteomes" id="UP000552836"/>
    </source>
</evidence>
<dbReference type="Pfam" id="PF03704">
    <property type="entry name" value="BTAD"/>
    <property type="match status" value="1"/>
</dbReference>
<dbReference type="RefSeq" id="WP_166755807.1">
    <property type="nucleotide sequence ID" value="NZ_BAABJU010000023.1"/>
</dbReference>
<evidence type="ECO:0000313" key="3">
    <source>
        <dbReference type="EMBL" id="NIH68620.1"/>
    </source>
</evidence>
<feature type="domain" description="Bacterial transcriptional activator" evidence="1">
    <location>
        <begin position="98"/>
        <end position="237"/>
    </location>
</feature>
<dbReference type="PANTHER" id="PTHR35807">
    <property type="entry name" value="TRANSCRIPTIONAL REGULATOR REDD-RELATED"/>
    <property type="match status" value="1"/>
</dbReference>
<gene>
    <name evidence="3" type="ORF">FB380_003066</name>
    <name evidence="2" type="ORF">GCM10011589_13420</name>
</gene>
<dbReference type="Gene3D" id="1.25.40.10">
    <property type="entry name" value="Tetratricopeptide repeat domain"/>
    <property type="match status" value="1"/>
</dbReference>
<dbReference type="GO" id="GO:0003677">
    <property type="term" value="F:DNA binding"/>
    <property type="evidence" value="ECO:0007669"/>
    <property type="project" value="UniProtKB-KW"/>
</dbReference>
<keyword evidence="3" id="KW-0238">DNA-binding</keyword>
<evidence type="ECO:0000313" key="5">
    <source>
        <dbReference type="Proteomes" id="UP000648663"/>
    </source>
</evidence>
<dbReference type="InterPro" id="IPR005158">
    <property type="entry name" value="BTAD"/>
</dbReference>
<reference evidence="2" key="4">
    <citation type="submission" date="2024-05" db="EMBL/GenBank/DDBJ databases">
        <authorList>
            <person name="Sun Q."/>
            <person name="Zhou Y."/>
        </authorList>
    </citation>
    <scope>NUCLEOTIDE SEQUENCE</scope>
    <source>
        <strain evidence="2">CGMCC 4.5581</strain>
    </source>
</reference>
<proteinExistence type="predicted"/>
<evidence type="ECO:0000259" key="1">
    <source>
        <dbReference type="SMART" id="SM01043"/>
    </source>
</evidence>
<name>A0A846M268_9ACTN</name>
<evidence type="ECO:0000313" key="2">
    <source>
        <dbReference type="EMBL" id="GGL58704.1"/>
    </source>
</evidence>
<dbReference type="InterPro" id="IPR051677">
    <property type="entry name" value="AfsR-DnrI-RedD_regulator"/>
</dbReference>
<reference evidence="5" key="2">
    <citation type="journal article" date="2019" name="Int. J. Syst. Evol. Microbiol.">
        <title>The Global Catalogue of Microorganisms (GCM) 10K type strain sequencing project: providing services to taxonomists for standard genome sequencing and annotation.</title>
        <authorList>
            <consortium name="The Broad Institute Genomics Platform"/>
            <consortium name="The Broad Institute Genome Sequencing Center for Infectious Disease"/>
            <person name="Wu L."/>
            <person name="Ma J."/>
        </authorList>
    </citation>
    <scope>NUCLEOTIDE SEQUENCE [LARGE SCALE GENOMIC DNA]</scope>
    <source>
        <strain evidence="5">CGMCC 4.5581</strain>
    </source>
</reference>
<sequence>MDASPPLHVALLDGFALYRGGPDSALGELPHGVQRVVARLGLAGRSARTAVAGQLWPDVPEEHALGSLRSALWRLHKVAPGLVVASGGVLCLAAGVRVDVRELTEWARGVLDRRVPVDGVAAVPDIGLRGELLPGWYDDWVLLERERLRQLRIHALEALADRLISAGRFGEASQAAYAAAQAEPLRESAHRVVVRVHLAEGNVAEAMRAYHSFRLLLDAELGVAPTPQMDQLVGALRRVRTPAV</sequence>
<dbReference type="AlphaFoldDB" id="A0A846M268"/>
<dbReference type="InterPro" id="IPR011990">
    <property type="entry name" value="TPR-like_helical_dom_sf"/>
</dbReference>
<dbReference type="Proteomes" id="UP000648663">
    <property type="component" value="Unassembled WGS sequence"/>
</dbReference>
<comment type="caution">
    <text evidence="3">The sequence shown here is derived from an EMBL/GenBank/DDBJ whole genome shotgun (WGS) entry which is preliminary data.</text>
</comment>
<accession>A0A846M268</accession>
<dbReference type="EMBL" id="JAAMPA010000001">
    <property type="protein sequence ID" value="NIH68620.1"/>
    <property type="molecule type" value="Genomic_DNA"/>
</dbReference>
<dbReference type="SMART" id="SM01043">
    <property type="entry name" value="BTAD"/>
    <property type="match status" value="1"/>
</dbReference>
<dbReference type="Proteomes" id="UP000552836">
    <property type="component" value="Unassembled WGS sequence"/>
</dbReference>
<dbReference type="SUPFAM" id="SSF48452">
    <property type="entry name" value="TPR-like"/>
    <property type="match status" value="1"/>
</dbReference>
<organism evidence="3 4">
    <name type="scientific">Modestobacter marinus</name>
    <dbReference type="NCBI Taxonomy" id="477641"/>
    <lineage>
        <taxon>Bacteria</taxon>
        <taxon>Bacillati</taxon>
        <taxon>Actinomycetota</taxon>
        <taxon>Actinomycetes</taxon>
        <taxon>Geodermatophilales</taxon>
        <taxon>Geodermatophilaceae</taxon>
        <taxon>Modestobacter</taxon>
    </lineage>
</organism>